<dbReference type="AlphaFoldDB" id="A0A1H5NA73"/>
<accession>A0A1H5NA73</accession>
<dbReference type="InterPro" id="IPR014729">
    <property type="entry name" value="Rossmann-like_a/b/a_fold"/>
</dbReference>
<sequence>MKFVLSNKELIDPGKLQEGGEFHSINSLHLYLENGQLPEKTNGCYLLNDGYMRDLDQPVNDREGQLKGVLDALKGDWPLPENITGSFSALLIDERSEQISICTDHVNLYPLYYVQTGEDFLITNSVILAGIFRDLEFDKAGIVQRTLGREYSNIGSRTILEGCKRLLPGECRRYTFEGELISVQYDNRLFKNISEEDPTPEEYWKAFKKEVEYCLNASEKANMALSGGMDSRIAFGAIPQHKKLTCYTFGNPQNYESRIAARLANLKKADFVSCYKPELYFPSSGLLRKYTFETEGLELCSWLEITESVNNKKKEPLILGELCEALPARKISAFSSKEFRKKNFIKHYILDKDYRFTPATSENFGSWKQAVFRRFKIYYHEKNLSKFDLKLDQAELTEALKNDLDEIFLRIEAHELPYAELYDEMFSWYTYTRMRLSKQLLTANAKFDAYSPAMSLQMLRMSSSIHPNQRLNYRFIKRLFKENNDLKKFYKVPTNQAPLIPQTFPDLVKFGMWGFRSFMDQYFIKRLMNTKDISRRYRWFPSINWAMVYRVPQMEEHLKGYFKRNHLGTAIYQNLFQQAVQRKELKQWPFANWNIINVSSLNTEIDLIKTGRKETLQTLKTGENT</sequence>
<dbReference type="PANTHER" id="PTHR43284">
    <property type="entry name" value="ASPARAGINE SYNTHETASE (GLUTAMINE-HYDROLYZING)"/>
    <property type="match status" value="1"/>
</dbReference>
<gene>
    <name evidence="4" type="ORF">SAMN04488034_1048</name>
</gene>
<evidence type="ECO:0000256" key="3">
    <source>
        <dbReference type="ARBA" id="ARBA00048741"/>
    </source>
</evidence>
<dbReference type="InterPro" id="IPR051786">
    <property type="entry name" value="ASN_synthetase/amidase"/>
</dbReference>
<proteinExistence type="predicted"/>
<dbReference type="SUPFAM" id="SSF52402">
    <property type="entry name" value="Adenine nucleotide alpha hydrolases-like"/>
    <property type="match status" value="1"/>
</dbReference>
<protein>
    <recommendedName>
        <fullName evidence="2">asparagine synthase (glutamine-hydrolyzing)</fullName>
        <ecNumber evidence="2">6.3.5.4</ecNumber>
    </recommendedName>
</protein>
<comment type="pathway">
    <text evidence="1">Amino-acid biosynthesis; L-asparagine biosynthesis; L-asparagine from L-aspartate (L-Gln route): step 1/1.</text>
</comment>
<dbReference type="GO" id="GO:0004066">
    <property type="term" value="F:asparagine synthase (glutamine-hydrolyzing) activity"/>
    <property type="evidence" value="ECO:0007669"/>
    <property type="project" value="UniProtKB-EC"/>
</dbReference>
<dbReference type="InterPro" id="IPR029055">
    <property type="entry name" value="Ntn_hydrolases_N"/>
</dbReference>
<name>A0A1H5NA73_9FLAO</name>
<dbReference type="EC" id="6.3.5.4" evidence="2"/>
<evidence type="ECO:0000313" key="4">
    <source>
        <dbReference type="EMBL" id="SEE98446.1"/>
    </source>
</evidence>
<dbReference type="PANTHER" id="PTHR43284:SF1">
    <property type="entry name" value="ASPARAGINE SYNTHETASE"/>
    <property type="match status" value="1"/>
</dbReference>
<dbReference type="Proteomes" id="UP000199448">
    <property type="component" value="Unassembled WGS sequence"/>
</dbReference>
<dbReference type="Gene3D" id="3.40.50.620">
    <property type="entry name" value="HUPs"/>
    <property type="match status" value="1"/>
</dbReference>
<evidence type="ECO:0000313" key="5">
    <source>
        <dbReference type="Proteomes" id="UP000199448"/>
    </source>
</evidence>
<dbReference type="EMBL" id="FNUG01000004">
    <property type="protein sequence ID" value="SEE98446.1"/>
    <property type="molecule type" value="Genomic_DNA"/>
</dbReference>
<keyword evidence="5" id="KW-1185">Reference proteome</keyword>
<dbReference type="RefSeq" id="WP_093113302.1">
    <property type="nucleotide sequence ID" value="NZ_FNGG01000004.1"/>
</dbReference>
<reference evidence="4 5" key="1">
    <citation type="submission" date="2016-10" db="EMBL/GenBank/DDBJ databases">
        <authorList>
            <person name="de Groot N.N."/>
        </authorList>
    </citation>
    <scope>NUCLEOTIDE SEQUENCE [LARGE SCALE GENOMIC DNA]</scope>
    <source>
        <strain evidence="4 5">DSM 23553</strain>
    </source>
</reference>
<dbReference type="SUPFAM" id="SSF56235">
    <property type="entry name" value="N-terminal nucleophile aminohydrolases (Ntn hydrolases)"/>
    <property type="match status" value="1"/>
</dbReference>
<dbReference type="OrthoDB" id="1394996at2"/>
<evidence type="ECO:0000256" key="1">
    <source>
        <dbReference type="ARBA" id="ARBA00005187"/>
    </source>
</evidence>
<dbReference type="STRING" id="390640.SAMN04488034_1048"/>
<evidence type="ECO:0000256" key="2">
    <source>
        <dbReference type="ARBA" id="ARBA00012737"/>
    </source>
</evidence>
<comment type="catalytic activity">
    <reaction evidence="3">
        <text>L-aspartate + L-glutamine + ATP + H2O = L-asparagine + L-glutamate + AMP + diphosphate + H(+)</text>
        <dbReference type="Rhea" id="RHEA:12228"/>
        <dbReference type="ChEBI" id="CHEBI:15377"/>
        <dbReference type="ChEBI" id="CHEBI:15378"/>
        <dbReference type="ChEBI" id="CHEBI:29985"/>
        <dbReference type="ChEBI" id="CHEBI:29991"/>
        <dbReference type="ChEBI" id="CHEBI:30616"/>
        <dbReference type="ChEBI" id="CHEBI:33019"/>
        <dbReference type="ChEBI" id="CHEBI:58048"/>
        <dbReference type="ChEBI" id="CHEBI:58359"/>
        <dbReference type="ChEBI" id="CHEBI:456215"/>
        <dbReference type="EC" id="6.3.5.4"/>
    </reaction>
</comment>
<organism evidence="4 5">
    <name type="scientific">Salinimicrobium catena</name>
    <dbReference type="NCBI Taxonomy" id="390640"/>
    <lineage>
        <taxon>Bacteria</taxon>
        <taxon>Pseudomonadati</taxon>
        <taxon>Bacteroidota</taxon>
        <taxon>Flavobacteriia</taxon>
        <taxon>Flavobacteriales</taxon>
        <taxon>Flavobacteriaceae</taxon>
        <taxon>Salinimicrobium</taxon>
    </lineage>
</organism>